<protein>
    <submittedName>
        <fullName evidence="3">TOMM propeptide domain protein</fullName>
    </submittedName>
</protein>
<reference evidence="3 4" key="2">
    <citation type="submission" date="2011-11" db="EMBL/GenBank/DDBJ databases">
        <authorList>
            <consortium name="US DOE Joint Genome Institute"/>
            <person name="Lucas S."/>
            <person name="Han J."/>
            <person name="Lapidus A."/>
            <person name="Cheng J.-F."/>
            <person name="Goodwin L."/>
            <person name="Pitluck S."/>
            <person name="Peters L."/>
            <person name="Ovchinnikova G."/>
            <person name="Zhang X."/>
            <person name="Detter J.C."/>
            <person name="Han C."/>
            <person name="Tapia R."/>
            <person name="Land M."/>
            <person name="Hauser L."/>
            <person name="Kyrpides N."/>
            <person name="Ivanova N."/>
            <person name="Pagani I."/>
            <person name="Vogl K."/>
            <person name="Liu Z."/>
            <person name="Overmann J."/>
            <person name="Frigaard N.-U."/>
            <person name="Bryant D."/>
            <person name="Woyke T."/>
        </authorList>
    </citation>
    <scope>NUCLEOTIDE SEQUENCE [LARGE SCALE GENOMIC DNA]</scope>
    <source>
        <strain evidence="3 4">970</strain>
    </source>
</reference>
<dbReference type="InterPro" id="IPR004232">
    <property type="entry name" value="CN_Hdrtase_a/SCN_Hdrlase_g"/>
</dbReference>
<dbReference type="RefSeq" id="WP_009149741.1">
    <property type="nucleotide sequence ID" value="NZ_CP121471.1"/>
</dbReference>
<dbReference type="Pfam" id="PF02979">
    <property type="entry name" value="NHase_alpha"/>
    <property type="match status" value="1"/>
</dbReference>
<dbReference type="STRING" id="631362.Thi970DRAFT_03015"/>
<dbReference type="NCBIfam" id="TIGR03793">
    <property type="entry name" value="leader_NHLP"/>
    <property type="match status" value="1"/>
</dbReference>
<evidence type="ECO:0000256" key="1">
    <source>
        <dbReference type="ARBA" id="ARBA00022723"/>
    </source>
</evidence>
<proteinExistence type="predicted"/>
<dbReference type="Proteomes" id="UP000002964">
    <property type="component" value="Unassembled WGS sequence"/>
</dbReference>
<feature type="domain" description="Nitrile hydratase alpha/Thiocyanate hydrolase gamma" evidence="2">
    <location>
        <begin position="9"/>
        <end position="63"/>
    </location>
</feature>
<dbReference type="EMBL" id="JH603169">
    <property type="protein sequence ID" value="EIC22734.1"/>
    <property type="molecule type" value="Genomic_DNA"/>
</dbReference>
<dbReference type="InterPro" id="IPR022513">
    <property type="entry name" value="TOMM_pelo"/>
</dbReference>
<dbReference type="eggNOG" id="ENOG50316TP">
    <property type="taxonomic scope" value="Bacteria"/>
</dbReference>
<evidence type="ECO:0000259" key="2">
    <source>
        <dbReference type="Pfam" id="PF02979"/>
    </source>
</evidence>
<dbReference type="Gene3D" id="3.90.330.10">
    <property type="entry name" value="Nitrile hydratase alpha /Thiocyanate hydrolase gamma"/>
    <property type="match status" value="1"/>
</dbReference>
<gene>
    <name evidence="3" type="ORF">Thi970DRAFT_03015</name>
</gene>
<dbReference type="OrthoDB" id="9155093at2"/>
<keyword evidence="4" id="KW-1185">Reference proteome</keyword>
<sequence length="82" mass="9055">MNDQLKQYQQLIKKCWTDEPFKQRLLADPAGTLKAEGINVPEGTRIQVLENTAQVMNLVIPACPTDVPDNALEAVAGGFMTR</sequence>
<reference evidence="4" key="1">
    <citation type="submission" date="2011-06" db="EMBL/GenBank/DDBJ databases">
        <authorList>
            <consortium name="US DOE Joint Genome Institute (JGI-PGF)"/>
            <person name="Lucas S."/>
            <person name="Han J."/>
            <person name="Lapidus A."/>
            <person name="Cheng J.-F."/>
            <person name="Goodwin L."/>
            <person name="Pitluck S."/>
            <person name="Peters L."/>
            <person name="Land M.L."/>
            <person name="Hauser L."/>
            <person name="Vogl K."/>
            <person name="Liu Z."/>
            <person name="Overmann J."/>
            <person name="Frigaard N.-U."/>
            <person name="Bryant D.A."/>
            <person name="Woyke T.J."/>
        </authorList>
    </citation>
    <scope>NUCLEOTIDE SEQUENCE [LARGE SCALE GENOMIC DNA]</scope>
    <source>
        <strain evidence="4">970</strain>
    </source>
</reference>
<accession>H8Z2P1</accession>
<evidence type="ECO:0000313" key="4">
    <source>
        <dbReference type="Proteomes" id="UP000002964"/>
    </source>
</evidence>
<dbReference type="GO" id="GO:0046914">
    <property type="term" value="F:transition metal ion binding"/>
    <property type="evidence" value="ECO:0007669"/>
    <property type="project" value="InterPro"/>
</dbReference>
<dbReference type="InterPro" id="IPR036648">
    <property type="entry name" value="CN_Hdrase_a/SCN_Hdrase_g_sf"/>
</dbReference>
<dbReference type="SUPFAM" id="SSF56209">
    <property type="entry name" value="Nitrile hydratase alpha chain"/>
    <property type="match status" value="1"/>
</dbReference>
<name>H8Z2P1_9GAMM</name>
<dbReference type="GO" id="GO:0003824">
    <property type="term" value="F:catalytic activity"/>
    <property type="evidence" value="ECO:0007669"/>
    <property type="project" value="InterPro"/>
</dbReference>
<dbReference type="AlphaFoldDB" id="H8Z2P1"/>
<organism evidence="3 4">
    <name type="scientific">Thiorhodovibrio frisius</name>
    <dbReference type="NCBI Taxonomy" id="631362"/>
    <lineage>
        <taxon>Bacteria</taxon>
        <taxon>Pseudomonadati</taxon>
        <taxon>Pseudomonadota</taxon>
        <taxon>Gammaproteobacteria</taxon>
        <taxon>Chromatiales</taxon>
        <taxon>Chromatiaceae</taxon>
        <taxon>Thiorhodovibrio</taxon>
    </lineage>
</organism>
<dbReference type="HOGENOM" id="CLU_128602_2_0_6"/>
<evidence type="ECO:0000313" key="3">
    <source>
        <dbReference type="EMBL" id="EIC22734.1"/>
    </source>
</evidence>
<keyword evidence="1" id="KW-0479">Metal-binding</keyword>